<dbReference type="PANTHER" id="PTHR42985:SF39">
    <property type="entry name" value="GH10366P"/>
    <property type="match status" value="1"/>
</dbReference>
<dbReference type="InterPro" id="IPR001734">
    <property type="entry name" value="Na/solute_symporter"/>
</dbReference>
<keyword evidence="10" id="KW-1185">Reference proteome</keyword>
<evidence type="ECO:0000256" key="6">
    <source>
        <dbReference type="ARBA" id="ARBA00023201"/>
    </source>
</evidence>
<keyword evidence="5" id="KW-0406">Ion transport</keyword>
<feature type="transmembrane region" description="Helical" evidence="8">
    <location>
        <begin position="83"/>
        <end position="109"/>
    </location>
</feature>
<dbReference type="OrthoDB" id="6132759at2759"/>
<dbReference type="PROSITE" id="PS50283">
    <property type="entry name" value="NA_SOLUT_SYMP_3"/>
    <property type="match status" value="1"/>
</dbReference>
<evidence type="ECO:0000256" key="5">
    <source>
        <dbReference type="ARBA" id="ARBA00023065"/>
    </source>
</evidence>
<feature type="transmembrane region" description="Helical" evidence="8">
    <location>
        <begin position="20"/>
        <end position="40"/>
    </location>
</feature>
<feature type="transmembrane region" description="Helical" evidence="8">
    <location>
        <begin position="60"/>
        <end position="77"/>
    </location>
</feature>
<dbReference type="EMBL" id="CAJVCH010525920">
    <property type="protein sequence ID" value="CAG7822275.1"/>
    <property type="molecule type" value="Genomic_DNA"/>
</dbReference>
<accession>A0A8J2LHN9</accession>
<keyword evidence="6" id="KW-0739">Sodium transport</keyword>
<keyword evidence="8" id="KW-1133">Transmembrane helix</keyword>
<evidence type="ECO:0000256" key="3">
    <source>
        <dbReference type="ARBA" id="ARBA00022475"/>
    </source>
</evidence>
<gene>
    <name evidence="9" type="ORF">AFUS01_LOCUS32558</name>
</gene>
<dbReference type="PANTHER" id="PTHR42985">
    <property type="entry name" value="SODIUM-COUPLED MONOCARBOXYLATE TRANSPORTER"/>
    <property type="match status" value="1"/>
</dbReference>
<comment type="subcellular location">
    <subcellularLocation>
        <location evidence="1">Cell membrane</location>
        <topology evidence="1">Multi-pass membrane protein</topology>
    </subcellularLocation>
</comment>
<evidence type="ECO:0000256" key="1">
    <source>
        <dbReference type="ARBA" id="ARBA00004651"/>
    </source>
</evidence>
<keyword evidence="8" id="KW-0812">Transmembrane</keyword>
<evidence type="ECO:0000313" key="9">
    <source>
        <dbReference type="EMBL" id="CAG7822275.1"/>
    </source>
</evidence>
<evidence type="ECO:0000313" key="10">
    <source>
        <dbReference type="Proteomes" id="UP000708208"/>
    </source>
</evidence>
<sequence>MDPRSFQQDDLDATFGTVEYVVFGIVLALPAAIGIFHGCFGTKQNTTDAFLMGNRNLSAVPVAISLICSFISPITLLGNPAEIYLYGVQIGLMMFAFVPIVFSVVYIYLPVYYNLGIKSAFEVSFFKTFLNN</sequence>
<dbReference type="GO" id="GO:0006814">
    <property type="term" value="P:sodium ion transport"/>
    <property type="evidence" value="ECO:0007669"/>
    <property type="project" value="UniProtKB-KW"/>
</dbReference>
<keyword evidence="3" id="KW-1003">Cell membrane</keyword>
<name>A0A8J2LHN9_9HEXA</name>
<feature type="non-terminal residue" evidence="9">
    <location>
        <position position="132"/>
    </location>
</feature>
<dbReference type="InterPro" id="IPR051163">
    <property type="entry name" value="Sodium:Solute_Symporter_SSF"/>
</dbReference>
<evidence type="ECO:0000256" key="7">
    <source>
        <dbReference type="RuleBase" id="RU362091"/>
    </source>
</evidence>
<dbReference type="GO" id="GO:0015293">
    <property type="term" value="F:symporter activity"/>
    <property type="evidence" value="ECO:0007669"/>
    <property type="project" value="TreeGrafter"/>
</dbReference>
<dbReference type="GO" id="GO:0005886">
    <property type="term" value="C:plasma membrane"/>
    <property type="evidence" value="ECO:0007669"/>
    <property type="project" value="UniProtKB-SubCell"/>
</dbReference>
<proteinExistence type="inferred from homology"/>
<organism evidence="9 10">
    <name type="scientific">Allacma fusca</name>
    <dbReference type="NCBI Taxonomy" id="39272"/>
    <lineage>
        <taxon>Eukaryota</taxon>
        <taxon>Metazoa</taxon>
        <taxon>Ecdysozoa</taxon>
        <taxon>Arthropoda</taxon>
        <taxon>Hexapoda</taxon>
        <taxon>Collembola</taxon>
        <taxon>Symphypleona</taxon>
        <taxon>Sminthuridae</taxon>
        <taxon>Allacma</taxon>
    </lineage>
</organism>
<evidence type="ECO:0000256" key="4">
    <source>
        <dbReference type="ARBA" id="ARBA00023053"/>
    </source>
</evidence>
<keyword evidence="4" id="KW-0915">Sodium</keyword>
<evidence type="ECO:0000256" key="8">
    <source>
        <dbReference type="SAM" id="Phobius"/>
    </source>
</evidence>
<dbReference type="Proteomes" id="UP000708208">
    <property type="component" value="Unassembled WGS sequence"/>
</dbReference>
<comment type="caution">
    <text evidence="9">The sequence shown here is derived from an EMBL/GenBank/DDBJ whole genome shotgun (WGS) entry which is preliminary data.</text>
</comment>
<dbReference type="AlphaFoldDB" id="A0A8J2LHN9"/>
<dbReference type="Pfam" id="PF00474">
    <property type="entry name" value="SSF"/>
    <property type="match status" value="1"/>
</dbReference>
<keyword evidence="8" id="KW-0472">Membrane</keyword>
<comment type="similarity">
    <text evidence="7">Belongs to the sodium:solute symporter (SSF) (TC 2.A.21) family.</text>
</comment>
<evidence type="ECO:0000256" key="2">
    <source>
        <dbReference type="ARBA" id="ARBA00022448"/>
    </source>
</evidence>
<protein>
    <submittedName>
        <fullName evidence="9">Uncharacterized protein</fullName>
    </submittedName>
</protein>
<reference evidence="9" key="1">
    <citation type="submission" date="2021-06" db="EMBL/GenBank/DDBJ databases">
        <authorList>
            <person name="Hodson N. C."/>
            <person name="Mongue J. A."/>
            <person name="Jaron S. K."/>
        </authorList>
    </citation>
    <scope>NUCLEOTIDE SEQUENCE</scope>
</reference>
<keyword evidence="2" id="KW-0813">Transport</keyword>